<dbReference type="EMBL" id="JANBPT010000005">
    <property type="protein sequence ID" value="KAJ1930544.1"/>
    <property type="molecule type" value="Genomic_DNA"/>
</dbReference>
<dbReference type="EC" id="3.4.19.12" evidence="4"/>
<dbReference type="SMART" id="SM00165">
    <property type="entry name" value="UBA"/>
    <property type="match status" value="1"/>
</dbReference>
<dbReference type="GO" id="GO:0005634">
    <property type="term" value="C:nucleus"/>
    <property type="evidence" value="ECO:0007669"/>
    <property type="project" value="TreeGrafter"/>
</dbReference>
<organism evidence="4 5">
    <name type="scientific">Tieghemiomyces parasiticus</name>
    <dbReference type="NCBI Taxonomy" id="78921"/>
    <lineage>
        <taxon>Eukaryota</taxon>
        <taxon>Fungi</taxon>
        <taxon>Fungi incertae sedis</taxon>
        <taxon>Zoopagomycota</taxon>
        <taxon>Kickxellomycotina</taxon>
        <taxon>Dimargaritomycetes</taxon>
        <taxon>Dimargaritales</taxon>
        <taxon>Dimargaritaceae</taxon>
        <taxon>Tieghemiomyces</taxon>
    </lineage>
</organism>
<evidence type="ECO:0000259" key="3">
    <source>
        <dbReference type="PROSITE" id="PS50030"/>
    </source>
</evidence>
<dbReference type="PANTHER" id="PTHR39597">
    <property type="entry name" value="UBA DOMAIN-CONTAINING PROTEIN RUP1"/>
    <property type="match status" value="1"/>
</dbReference>
<dbReference type="SUPFAM" id="SSF54001">
    <property type="entry name" value="Cysteine proteinases"/>
    <property type="match status" value="1"/>
</dbReference>
<feature type="region of interest" description="Disordered" evidence="2">
    <location>
        <begin position="72"/>
        <end position="130"/>
    </location>
</feature>
<dbReference type="SUPFAM" id="SSF46934">
    <property type="entry name" value="UBA-like"/>
    <property type="match status" value="1"/>
</dbReference>
<evidence type="ECO:0000313" key="4">
    <source>
        <dbReference type="EMBL" id="KAJ1930544.1"/>
    </source>
</evidence>
<gene>
    <name evidence="4" type="primary">USP28_2</name>
    <name evidence="4" type="ORF">IWQ60_000241</name>
</gene>
<dbReference type="GO" id="GO:0004843">
    <property type="term" value="F:cysteine-type deubiquitinase activity"/>
    <property type="evidence" value="ECO:0007669"/>
    <property type="project" value="UniProtKB-EC"/>
</dbReference>
<evidence type="ECO:0000256" key="2">
    <source>
        <dbReference type="SAM" id="MobiDB-lite"/>
    </source>
</evidence>
<accession>A0A9W8ALL8</accession>
<sequence>MDIDSPTEGDLSPQLHQLLELGIDIDQARAALRRFNQDVSKAANFIFSDGFSQEPDAAPVADPAGDEVEAADGMWDCAPTPPIQANSPSTEATSAWSTSTPSAPGPESQQYTSDFPPLSGGASSGQANSPIHIKESKNTYAPIAISPLGATSPPLYSAHGPDDEDEQLRRAIHASLETHHQDPYNDYADHHHQLCDRLTQISDDPTPHGGASRLASIPESQEDRDLARAIEASTATSVVTAGDPVIPLAWEDPLSPLDRRRETGQSVGLRPQPDAPVWNLLVQAYFHLPAVRKLVWQAIPDCASWPSPADYWRGHGTPCLPLETEPALKGGAPPPTVDLLADEPPKPYNEPFIRELGRLFGYLEASKRAYVDASLVRRALAVGVHHSAAHRIDLPVERYLNELARYSQAAHPFPGRPQLLSTLASSHSRADLLDSDVASDAPLGNAGLPLAYVNVVCPGSVTDQPEVQLPELLQRTLSAQDGTLAISTLADVLFFRLVAPGSRWPSGGARLRLNPTLWPDRYLARNRAQVERLEATLKARERARDVVRQRLAALEEAADQPNAGNLLKGTQLTLQRIAAGDVPYGDLTVGTKELAATAAFIGHQAEIYQATVERLRTQAAELEAEIDRLQDTPELRQHPYHLHAMLCWRGTGEDAHGWVYIRADPADETRRWRKFSDTQVTEVGEHILHTESTAAIRALVYVADRSANPTTGTTKEGAGEEKKAVIPPTLARHVQEDNSLLTKEIRDWMRRTEEEKQMEADERDTFRRTGPVPYAQLVKDAQGGSADSTAQRRRTSIQLQRDAQLAQINTLINEAVSLTNCSPMIVRRADIFLYRAGAQDAVVRFWETDGRPSSDPSDYLLERLWTKDELARYRPCREAYIGVVRLLTSALYQAFEHGNFPQAVAGLRRAHKAHCRWLRTYGHLDAAHHDDDKANTTAFAQLSKAGELAHNLALVLKLYNLSAIRKARLPSFRNRGLGCGLEVASLAADTLPSMAPDAPAVAQALRHMWLAANVNLDLADQGSETADQLNRIASTYLDIESHPAGGQVSPRPASPMALEDHSPESSDAWESKNDNGSPPPYCEIAKDGEGAVSGLPSDRPLWQLYADCQLKSRAEEYNLGSMA</sequence>
<dbReference type="Gene3D" id="6.10.140.100">
    <property type="match status" value="1"/>
</dbReference>
<dbReference type="InterPro" id="IPR038765">
    <property type="entry name" value="Papain-like_cys_pep_sf"/>
</dbReference>
<dbReference type="Gene3D" id="1.10.8.10">
    <property type="entry name" value="DNA helicase RuvA subunit, C-terminal domain"/>
    <property type="match status" value="1"/>
</dbReference>
<dbReference type="GO" id="GO:0016579">
    <property type="term" value="P:protein deubiquitination"/>
    <property type="evidence" value="ECO:0007669"/>
    <property type="project" value="InterPro"/>
</dbReference>
<reference evidence="4" key="1">
    <citation type="submission" date="2022-07" db="EMBL/GenBank/DDBJ databases">
        <title>Phylogenomic reconstructions and comparative analyses of Kickxellomycotina fungi.</title>
        <authorList>
            <person name="Reynolds N.K."/>
            <person name="Stajich J.E."/>
            <person name="Barry K."/>
            <person name="Grigoriev I.V."/>
            <person name="Crous P."/>
            <person name="Smith M.E."/>
        </authorList>
    </citation>
    <scope>NUCLEOTIDE SEQUENCE</scope>
    <source>
        <strain evidence="4">RSA 861</strain>
    </source>
</reference>
<dbReference type="Gene3D" id="3.90.70.10">
    <property type="entry name" value="Cysteine proteinases"/>
    <property type="match status" value="1"/>
</dbReference>
<dbReference type="InterPro" id="IPR003903">
    <property type="entry name" value="UIM_dom"/>
</dbReference>
<dbReference type="InterPro" id="IPR001394">
    <property type="entry name" value="Peptidase_C19_UCH"/>
</dbReference>
<evidence type="ECO:0000256" key="1">
    <source>
        <dbReference type="SAM" id="Coils"/>
    </source>
</evidence>
<dbReference type="SMART" id="SM00726">
    <property type="entry name" value="UIM"/>
    <property type="match status" value="2"/>
</dbReference>
<dbReference type="OrthoDB" id="443682at2759"/>
<feature type="region of interest" description="Disordered" evidence="2">
    <location>
        <begin position="200"/>
        <end position="224"/>
    </location>
</feature>
<dbReference type="GO" id="GO:0005829">
    <property type="term" value="C:cytosol"/>
    <property type="evidence" value="ECO:0007669"/>
    <property type="project" value="TreeGrafter"/>
</dbReference>
<feature type="domain" description="UBA" evidence="3">
    <location>
        <begin position="2"/>
        <end position="49"/>
    </location>
</feature>
<feature type="compositionally biased region" description="Low complexity" evidence="2">
    <location>
        <begin position="87"/>
        <end position="102"/>
    </location>
</feature>
<dbReference type="PANTHER" id="PTHR39597:SF1">
    <property type="entry name" value="UBA DOMAIN-CONTAINING PROTEIN RUP1"/>
    <property type="match status" value="1"/>
</dbReference>
<dbReference type="InterPro" id="IPR055335">
    <property type="entry name" value="Ucp6/RUP1"/>
</dbReference>
<dbReference type="InterPro" id="IPR015940">
    <property type="entry name" value="UBA"/>
</dbReference>
<keyword evidence="5" id="KW-1185">Reference proteome</keyword>
<feature type="coiled-coil region" evidence="1">
    <location>
        <begin position="605"/>
        <end position="632"/>
    </location>
</feature>
<feature type="coiled-coil region" evidence="1">
    <location>
        <begin position="523"/>
        <end position="557"/>
    </location>
</feature>
<evidence type="ECO:0000313" key="5">
    <source>
        <dbReference type="Proteomes" id="UP001150569"/>
    </source>
</evidence>
<proteinExistence type="predicted"/>
<dbReference type="AlphaFoldDB" id="A0A9W8ALL8"/>
<dbReference type="Pfam" id="PF00443">
    <property type="entry name" value="UCH"/>
    <property type="match status" value="1"/>
</dbReference>
<feature type="region of interest" description="Disordered" evidence="2">
    <location>
        <begin position="1040"/>
        <end position="1096"/>
    </location>
</feature>
<dbReference type="Proteomes" id="UP001150569">
    <property type="component" value="Unassembled WGS sequence"/>
</dbReference>
<dbReference type="Pfam" id="PF02809">
    <property type="entry name" value="UIM"/>
    <property type="match status" value="2"/>
</dbReference>
<dbReference type="InterPro" id="IPR009060">
    <property type="entry name" value="UBA-like_sf"/>
</dbReference>
<name>A0A9W8ALL8_9FUNG</name>
<feature type="compositionally biased region" description="Basic and acidic residues" evidence="2">
    <location>
        <begin position="1058"/>
        <end position="1073"/>
    </location>
</feature>
<comment type="caution">
    <text evidence="4">The sequence shown here is derived from an EMBL/GenBank/DDBJ whole genome shotgun (WGS) entry which is preliminary data.</text>
</comment>
<keyword evidence="4" id="KW-0378">Hydrolase</keyword>
<keyword evidence="1" id="KW-0175">Coiled coil</keyword>
<dbReference type="PROSITE" id="PS50030">
    <property type="entry name" value="UBA"/>
    <property type="match status" value="1"/>
</dbReference>
<protein>
    <submittedName>
        <fullName evidence="4">Ubiquitin carboxyl-terminal hydrolase 28</fullName>
        <ecNumber evidence="4">3.4.19.12</ecNumber>
    </submittedName>
</protein>